<evidence type="ECO:0000256" key="3">
    <source>
        <dbReference type="ARBA" id="ARBA00022475"/>
    </source>
</evidence>
<comment type="subcellular location">
    <subcellularLocation>
        <location evidence="1">Cell membrane</location>
        <topology evidence="1">Multi-pass membrane protein</topology>
    </subcellularLocation>
</comment>
<protein>
    <submittedName>
        <fullName evidence="8">MFS transporter</fullName>
    </submittedName>
</protein>
<keyword evidence="5 7" id="KW-1133">Transmembrane helix</keyword>
<dbReference type="CDD" id="cd06173">
    <property type="entry name" value="MFS_MefA_like"/>
    <property type="match status" value="1"/>
</dbReference>
<feature type="transmembrane region" description="Helical" evidence="7">
    <location>
        <begin position="288"/>
        <end position="306"/>
    </location>
</feature>
<dbReference type="PANTHER" id="PTHR23513:SF9">
    <property type="entry name" value="ENTEROBACTIN EXPORTER ENTS"/>
    <property type="match status" value="1"/>
</dbReference>
<gene>
    <name evidence="8" type="ORF">ACFQ0E_16960</name>
</gene>
<evidence type="ECO:0000313" key="8">
    <source>
        <dbReference type="EMBL" id="MFD0727287.1"/>
    </source>
</evidence>
<dbReference type="PANTHER" id="PTHR23513">
    <property type="entry name" value="INTEGRAL MEMBRANE EFFLUX PROTEIN-RELATED"/>
    <property type="match status" value="1"/>
</dbReference>
<feature type="transmembrane region" description="Helical" evidence="7">
    <location>
        <begin position="202"/>
        <end position="222"/>
    </location>
</feature>
<sequence>MYASEADDTASPSLPGASPLRHPAFVRLMAYRLLTVVSYQIVAVTVGWHVYTLTGDPWKLGLLGLAEVLPFFCVAPFAGYLVDHLPKRRLGVIACLGLAITPLLLIPVAAGWLFADAADSGPRLVLIYGAIVFTGMVRAFLGPVYNTLFACVLPRDQFARASSVGAVVFQGALVLGPVIGTGAIWLAKHLGGYGEGSVGPNAWSYALGAIAALAATVAIATLRTTEPALSHERTPIFASIGEGLRFVFRTPVMLGAMALDMFAVLFGGAVSLAPAFSKDILNAGEMGLGLLRSAPATGAVLVGLWLARKPIQQHAGRFLLGSVAGFGLCIIGFGLSETLWLSVLLMLLSGMFDGVSVVLRSTIMQLATPDHMRGRVSSINSIFISSSNELGAFYAGSMARLLGLAHAVVLGGCVTLGVVALTALKAPTLRRLNLNDLQ</sequence>
<dbReference type="SUPFAM" id="SSF103473">
    <property type="entry name" value="MFS general substrate transporter"/>
    <property type="match status" value="1"/>
</dbReference>
<dbReference type="Gene3D" id="1.20.1250.20">
    <property type="entry name" value="MFS general substrate transporter like domains"/>
    <property type="match status" value="1"/>
</dbReference>
<evidence type="ECO:0000256" key="2">
    <source>
        <dbReference type="ARBA" id="ARBA00022448"/>
    </source>
</evidence>
<dbReference type="Pfam" id="PF07690">
    <property type="entry name" value="MFS_1"/>
    <property type="match status" value="1"/>
</dbReference>
<dbReference type="InterPro" id="IPR011701">
    <property type="entry name" value="MFS"/>
</dbReference>
<feature type="transmembrane region" description="Helical" evidence="7">
    <location>
        <begin position="403"/>
        <end position="424"/>
    </location>
</feature>
<reference evidence="9" key="1">
    <citation type="journal article" date="2019" name="Int. J. Syst. Evol. Microbiol.">
        <title>The Global Catalogue of Microorganisms (GCM) 10K type strain sequencing project: providing services to taxonomists for standard genome sequencing and annotation.</title>
        <authorList>
            <consortium name="The Broad Institute Genomics Platform"/>
            <consortium name="The Broad Institute Genome Sequencing Center for Infectious Disease"/>
            <person name="Wu L."/>
            <person name="Ma J."/>
        </authorList>
    </citation>
    <scope>NUCLEOTIDE SEQUENCE [LARGE SCALE GENOMIC DNA]</scope>
    <source>
        <strain evidence="9">CCUG 55585</strain>
    </source>
</reference>
<evidence type="ECO:0000313" key="9">
    <source>
        <dbReference type="Proteomes" id="UP001597110"/>
    </source>
</evidence>
<keyword evidence="6 7" id="KW-0472">Membrane</keyword>
<evidence type="ECO:0000256" key="1">
    <source>
        <dbReference type="ARBA" id="ARBA00004651"/>
    </source>
</evidence>
<feature type="transmembrane region" description="Helical" evidence="7">
    <location>
        <begin position="63"/>
        <end position="83"/>
    </location>
</feature>
<comment type="caution">
    <text evidence="8">The sequence shown here is derived from an EMBL/GenBank/DDBJ whole genome shotgun (WGS) entry which is preliminary data.</text>
</comment>
<keyword evidence="9" id="KW-1185">Reference proteome</keyword>
<feature type="transmembrane region" description="Helical" evidence="7">
    <location>
        <begin position="164"/>
        <end position="187"/>
    </location>
</feature>
<keyword evidence="4 7" id="KW-0812">Transmembrane</keyword>
<keyword evidence="3" id="KW-1003">Cell membrane</keyword>
<keyword evidence="2" id="KW-0813">Transport</keyword>
<dbReference type="EMBL" id="JBHTIF010000005">
    <property type="protein sequence ID" value="MFD0727287.1"/>
    <property type="molecule type" value="Genomic_DNA"/>
</dbReference>
<dbReference type="InterPro" id="IPR036259">
    <property type="entry name" value="MFS_trans_sf"/>
</dbReference>
<evidence type="ECO:0000256" key="6">
    <source>
        <dbReference type="ARBA" id="ARBA00023136"/>
    </source>
</evidence>
<feature type="transmembrane region" description="Helical" evidence="7">
    <location>
        <begin position="30"/>
        <end position="51"/>
    </location>
</feature>
<feature type="transmembrane region" description="Helical" evidence="7">
    <location>
        <begin position="252"/>
        <end position="276"/>
    </location>
</feature>
<proteinExistence type="predicted"/>
<organism evidence="8 9">
    <name type="scientific">Lysobacter brunescens</name>
    <dbReference type="NCBI Taxonomy" id="262323"/>
    <lineage>
        <taxon>Bacteria</taxon>
        <taxon>Pseudomonadati</taxon>
        <taxon>Pseudomonadota</taxon>
        <taxon>Gammaproteobacteria</taxon>
        <taxon>Lysobacterales</taxon>
        <taxon>Lysobacteraceae</taxon>
        <taxon>Lysobacter</taxon>
    </lineage>
</organism>
<accession>A0ABW2YHR8</accession>
<name>A0ABW2YHR8_9GAMM</name>
<dbReference type="Proteomes" id="UP001597110">
    <property type="component" value="Unassembled WGS sequence"/>
</dbReference>
<evidence type="ECO:0000256" key="4">
    <source>
        <dbReference type="ARBA" id="ARBA00022692"/>
    </source>
</evidence>
<feature type="transmembrane region" description="Helical" evidence="7">
    <location>
        <begin position="126"/>
        <end position="152"/>
    </location>
</feature>
<feature type="transmembrane region" description="Helical" evidence="7">
    <location>
        <begin position="90"/>
        <end position="114"/>
    </location>
</feature>
<evidence type="ECO:0000256" key="7">
    <source>
        <dbReference type="SAM" id="Phobius"/>
    </source>
</evidence>
<evidence type="ECO:0000256" key="5">
    <source>
        <dbReference type="ARBA" id="ARBA00022989"/>
    </source>
</evidence>
<dbReference type="RefSeq" id="WP_386825868.1">
    <property type="nucleotide sequence ID" value="NZ_JBHTIF010000005.1"/>
</dbReference>
<feature type="transmembrane region" description="Helical" evidence="7">
    <location>
        <begin position="318"/>
        <end position="335"/>
    </location>
</feature>